<dbReference type="OrthoDB" id="6624781at2"/>
<dbReference type="InterPro" id="IPR029068">
    <property type="entry name" value="Glyas_Bleomycin-R_OHBP_Dase"/>
</dbReference>
<sequence length="246" mass="27025">MTENGVQPNETVVPLLHCTSPEETLAFWRGLGFAVTWEQTRPYLWLAFRWSGFELNYRAAPDGVDPAAEKTGGCLVMVDAVAGYHAAFAEAMRRGYGKVLAKGRPRIGRLRPGATRFTITDPSGNIIVFIQRDEPDVEYGGAKELAGLARVLDNARILREFKNDDRAAFRALDSGLRRRGEAAPPVEQALALAALIELSVALSEDGRVPDWGARLRALPLTDSERDQVTLSVADPTLLTPWLPNQD</sequence>
<dbReference type="EMBL" id="SHKK01000001">
    <property type="protein sequence ID" value="RZT79922.1"/>
    <property type="molecule type" value="Genomic_DNA"/>
</dbReference>
<protein>
    <recommendedName>
        <fullName evidence="3">Glyoxalase</fullName>
    </recommendedName>
</protein>
<dbReference type="Proteomes" id="UP000293781">
    <property type="component" value="Unassembled WGS sequence"/>
</dbReference>
<proteinExistence type="predicted"/>
<dbReference type="Gene3D" id="3.10.180.10">
    <property type="entry name" value="2,3-Dihydroxybiphenyl 1,2-Dioxygenase, domain 1"/>
    <property type="match status" value="1"/>
</dbReference>
<dbReference type="SUPFAM" id="SSF54593">
    <property type="entry name" value="Glyoxalase/Bleomycin resistance protein/Dihydroxybiphenyl dioxygenase"/>
    <property type="match status" value="1"/>
</dbReference>
<comment type="caution">
    <text evidence="1">The sequence shown here is derived from an EMBL/GenBank/DDBJ whole genome shotgun (WGS) entry which is preliminary data.</text>
</comment>
<dbReference type="AlphaFoldDB" id="A0A4Q7UF43"/>
<gene>
    <name evidence="1" type="ORF">EV382_3163</name>
</gene>
<evidence type="ECO:0000313" key="1">
    <source>
        <dbReference type="EMBL" id="RZT79922.1"/>
    </source>
</evidence>
<organism evidence="1 2">
    <name type="scientific">Micromonospora violae</name>
    <dbReference type="NCBI Taxonomy" id="1278207"/>
    <lineage>
        <taxon>Bacteria</taxon>
        <taxon>Bacillati</taxon>
        <taxon>Actinomycetota</taxon>
        <taxon>Actinomycetes</taxon>
        <taxon>Micromonosporales</taxon>
        <taxon>Micromonosporaceae</taxon>
        <taxon>Micromonospora</taxon>
    </lineage>
</organism>
<dbReference type="RefSeq" id="WP_130402693.1">
    <property type="nucleotide sequence ID" value="NZ_JBEZZO010000026.1"/>
</dbReference>
<keyword evidence="2" id="KW-1185">Reference proteome</keyword>
<evidence type="ECO:0000313" key="2">
    <source>
        <dbReference type="Proteomes" id="UP000293781"/>
    </source>
</evidence>
<name>A0A4Q7UF43_9ACTN</name>
<reference evidence="1 2" key="1">
    <citation type="submission" date="2019-02" db="EMBL/GenBank/DDBJ databases">
        <title>Sequencing the genomes of 1000 actinobacteria strains.</title>
        <authorList>
            <person name="Klenk H.-P."/>
        </authorList>
    </citation>
    <scope>NUCLEOTIDE SEQUENCE [LARGE SCALE GENOMIC DNA]</scope>
    <source>
        <strain evidence="1 2">DSM 45888</strain>
    </source>
</reference>
<accession>A0A4Q7UF43</accession>
<evidence type="ECO:0008006" key="3">
    <source>
        <dbReference type="Google" id="ProtNLM"/>
    </source>
</evidence>